<feature type="transmembrane region" description="Helical" evidence="7">
    <location>
        <begin position="233"/>
        <end position="250"/>
    </location>
</feature>
<dbReference type="AlphaFoldDB" id="A0A7Y5ZY49"/>
<dbReference type="InterPro" id="IPR004638">
    <property type="entry name" value="EmrB-like"/>
</dbReference>
<evidence type="ECO:0000256" key="3">
    <source>
        <dbReference type="ARBA" id="ARBA00022475"/>
    </source>
</evidence>
<evidence type="ECO:0000256" key="7">
    <source>
        <dbReference type="SAM" id="Phobius"/>
    </source>
</evidence>
<dbReference type="EMBL" id="JABMCI010000044">
    <property type="protein sequence ID" value="NUU16303.1"/>
    <property type="molecule type" value="Genomic_DNA"/>
</dbReference>
<dbReference type="Proteomes" id="UP000565724">
    <property type="component" value="Unassembled WGS sequence"/>
</dbReference>
<dbReference type="NCBIfam" id="TIGR00711">
    <property type="entry name" value="efflux_EmrB"/>
    <property type="match status" value="1"/>
</dbReference>
<feature type="transmembrane region" description="Helical" evidence="7">
    <location>
        <begin position="115"/>
        <end position="134"/>
    </location>
</feature>
<keyword evidence="2" id="KW-0813">Transport</keyword>
<dbReference type="PANTHER" id="PTHR42718">
    <property type="entry name" value="MAJOR FACILITATOR SUPERFAMILY MULTIDRUG TRANSPORTER MFSC"/>
    <property type="match status" value="1"/>
</dbReference>
<feature type="transmembrane region" description="Helical" evidence="7">
    <location>
        <begin position="271"/>
        <end position="295"/>
    </location>
</feature>
<feature type="transmembrane region" description="Helical" evidence="7">
    <location>
        <begin position="141"/>
        <end position="161"/>
    </location>
</feature>
<dbReference type="PANTHER" id="PTHR42718:SF46">
    <property type="entry name" value="BLR6921 PROTEIN"/>
    <property type="match status" value="1"/>
</dbReference>
<evidence type="ECO:0000313" key="10">
    <source>
        <dbReference type="Proteomes" id="UP000565724"/>
    </source>
</evidence>
<evidence type="ECO:0000256" key="1">
    <source>
        <dbReference type="ARBA" id="ARBA00004651"/>
    </source>
</evidence>
<comment type="subcellular location">
    <subcellularLocation>
        <location evidence="1">Cell membrane</location>
        <topology evidence="1">Multi-pass membrane protein</topology>
    </subcellularLocation>
</comment>
<feature type="transmembrane region" description="Helical" evidence="7">
    <location>
        <begin position="450"/>
        <end position="470"/>
    </location>
</feature>
<proteinExistence type="predicted"/>
<feature type="transmembrane region" description="Helical" evidence="7">
    <location>
        <begin position="336"/>
        <end position="355"/>
    </location>
</feature>
<gene>
    <name evidence="9" type="ORF">HP550_03445</name>
</gene>
<keyword evidence="6 7" id="KW-0472">Membrane</keyword>
<keyword evidence="4 7" id="KW-0812">Transmembrane</keyword>
<dbReference type="Gene3D" id="1.20.1250.20">
    <property type="entry name" value="MFS general substrate transporter like domains"/>
    <property type="match status" value="1"/>
</dbReference>
<dbReference type="RefSeq" id="WP_175346202.1">
    <property type="nucleotide sequence ID" value="NZ_JABMCI010000044.1"/>
</dbReference>
<evidence type="ECO:0000256" key="6">
    <source>
        <dbReference type="ARBA" id="ARBA00023136"/>
    </source>
</evidence>
<accession>A0A7Y5ZY49</accession>
<reference evidence="9 10" key="1">
    <citation type="submission" date="2020-05" db="EMBL/GenBank/DDBJ databases">
        <title>Genome Sequencing of Type Strains.</title>
        <authorList>
            <person name="Lemaire J.F."/>
            <person name="Inderbitzin P."/>
            <person name="Gregorio O.A."/>
            <person name="Collins S.B."/>
            <person name="Wespe N."/>
            <person name="Knight-Connoni V."/>
        </authorList>
    </citation>
    <scope>NUCLEOTIDE SEQUENCE [LARGE SCALE GENOMIC DNA]</scope>
    <source>
        <strain evidence="9 10">ATCC 25174</strain>
    </source>
</reference>
<feature type="transmembrane region" description="Helical" evidence="7">
    <location>
        <begin position="307"/>
        <end position="329"/>
    </location>
</feature>
<feature type="domain" description="Major facilitator superfamily (MFS) profile" evidence="8">
    <location>
        <begin position="16"/>
        <end position="474"/>
    </location>
</feature>
<name>A0A7Y5ZY49_9CELL</name>
<feature type="transmembrane region" description="Helical" evidence="7">
    <location>
        <begin position="361"/>
        <end position="387"/>
    </location>
</feature>
<evidence type="ECO:0000256" key="5">
    <source>
        <dbReference type="ARBA" id="ARBA00022989"/>
    </source>
</evidence>
<dbReference type="InterPro" id="IPR036259">
    <property type="entry name" value="MFS_trans_sf"/>
</dbReference>
<sequence length="496" mass="51761">MSTVTTAPESRQRWLVLATVALAQLMVVLDATIVNIALPSAQADLGFSDNDRQWVVTAYALAFGSLLLLGGRLADMFGRRRMFLVGLIGFALASALGGAAQSFELLIAARALQGVFGALLAPAALSVLTTTFTAPNERARAFGVFGAIAGMGGAIGLLLGGYLTENFNWRWNLYVNVLIAIVAFVAGSVLLSRTDETHRSRFDVPGVVLASTGLFALVFGFSQAEPQGWDAPVVWGSLAASVVLLVAFVRRQRTAEHPLLPLEIVLDRDRGAGFLAILVAGSGMFGVFLFLTYYLQLTLGYTPMQTGTAFLPMVVFIIITAQVQSNILVPRFGPKLLVPIGMTVGALAMVWFTSLDAGSSYGHVVVGLVAMGIAMGSIMPASFQIATLGISPRQAGAASAMVSTSQQVGGAIGTAVLNTLAATAATAYVADRVPATPQVMADAAIHSFSVAYSWSAGIFLLGAVLTAALFRTRADRAARLADAAPAAAHAEPVLAH</sequence>
<feature type="transmembrane region" description="Helical" evidence="7">
    <location>
        <begin position="53"/>
        <end position="70"/>
    </location>
</feature>
<keyword evidence="5 7" id="KW-1133">Transmembrane helix</keyword>
<dbReference type="CDD" id="cd17321">
    <property type="entry name" value="MFS_MMR_MDR_like"/>
    <property type="match status" value="1"/>
</dbReference>
<dbReference type="InterPro" id="IPR005829">
    <property type="entry name" value="Sugar_transporter_CS"/>
</dbReference>
<feature type="transmembrane region" description="Helical" evidence="7">
    <location>
        <begin position="408"/>
        <end position="430"/>
    </location>
</feature>
<dbReference type="PROSITE" id="PS50850">
    <property type="entry name" value="MFS"/>
    <property type="match status" value="1"/>
</dbReference>
<dbReference type="GO" id="GO:0005886">
    <property type="term" value="C:plasma membrane"/>
    <property type="evidence" value="ECO:0007669"/>
    <property type="project" value="UniProtKB-SubCell"/>
</dbReference>
<protein>
    <submittedName>
        <fullName evidence="9">MFS transporter</fullName>
    </submittedName>
</protein>
<keyword evidence="3" id="KW-1003">Cell membrane</keyword>
<dbReference type="InterPro" id="IPR011701">
    <property type="entry name" value="MFS"/>
</dbReference>
<evidence type="ECO:0000259" key="8">
    <source>
        <dbReference type="PROSITE" id="PS50850"/>
    </source>
</evidence>
<dbReference type="SUPFAM" id="SSF103473">
    <property type="entry name" value="MFS general substrate transporter"/>
    <property type="match status" value="1"/>
</dbReference>
<organism evidence="9 10">
    <name type="scientific">Cellulomonas humilata</name>
    <dbReference type="NCBI Taxonomy" id="144055"/>
    <lineage>
        <taxon>Bacteria</taxon>
        <taxon>Bacillati</taxon>
        <taxon>Actinomycetota</taxon>
        <taxon>Actinomycetes</taxon>
        <taxon>Micrococcales</taxon>
        <taxon>Cellulomonadaceae</taxon>
        <taxon>Cellulomonas</taxon>
    </lineage>
</organism>
<feature type="transmembrane region" description="Helical" evidence="7">
    <location>
        <begin position="173"/>
        <end position="192"/>
    </location>
</feature>
<keyword evidence="10" id="KW-1185">Reference proteome</keyword>
<feature type="transmembrane region" description="Helical" evidence="7">
    <location>
        <begin position="82"/>
        <end position="103"/>
    </location>
</feature>
<dbReference type="GO" id="GO:0022857">
    <property type="term" value="F:transmembrane transporter activity"/>
    <property type="evidence" value="ECO:0007669"/>
    <property type="project" value="InterPro"/>
</dbReference>
<dbReference type="Pfam" id="PF07690">
    <property type="entry name" value="MFS_1"/>
    <property type="match status" value="1"/>
</dbReference>
<comment type="caution">
    <text evidence="9">The sequence shown here is derived from an EMBL/GenBank/DDBJ whole genome shotgun (WGS) entry which is preliminary data.</text>
</comment>
<evidence type="ECO:0000256" key="4">
    <source>
        <dbReference type="ARBA" id="ARBA00022692"/>
    </source>
</evidence>
<dbReference type="PRINTS" id="PR01036">
    <property type="entry name" value="TCRTETB"/>
</dbReference>
<dbReference type="Gene3D" id="1.20.1720.10">
    <property type="entry name" value="Multidrug resistance protein D"/>
    <property type="match status" value="1"/>
</dbReference>
<evidence type="ECO:0000256" key="2">
    <source>
        <dbReference type="ARBA" id="ARBA00022448"/>
    </source>
</evidence>
<dbReference type="InterPro" id="IPR020846">
    <property type="entry name" value="MFS_dom"/>
</dbReference>
<feature type="transmembrane region" description="Helical" evidence="7">
    <location>
        <begin position="204"/>
        <end position="221"/>
    </location>
</feature>
<evidence type="ECO:0000313" key="9">
    <source>
        <dbReference type="EMBL" id="NUU16303.1"/>
    </source>
</evidence>
<dbReference type="PROSITE" id="PS00216">
    <property type="entry name" value="SUGAR_TRANSPORT_1"/>
    <property type="match status" value="1"/>
</dbReference>